<gene>
    <name evidence="2" type="ORF">JEQ07_18785</name>
</gene>
<evidence type="ECO:0000256" key="1">
    <source>
        <dbReference type="SAM" id="SignalP"/>
    </source>
</evidence>
<reference evidence="2 3" key="1">
    <citation type="submission" date="2020-12" db="EMBL/GenBank/DDBJ databases">
        <title>Enhanced detection system for hospital associated transmission using whole genome sequencing surveillance.</title>
        <authorList>
            <person name="Harrison L.H."/>
            <person name="Van Tyne D."/>
            <person name="Marsh J.W."/>
            <person name="Griffith M.P."/>
            <person name="Snyder D.J."/>
            <person name="Cooper V.S."/>
            <person name="Mustapha M."/>
        </authorList>
    </citation>
    <scope>NUCLEOTIDE SEQUENCE [LARGE SCALE GENOMIC DNA]</scope>
    <source>
        <strain evidence="2 3">SER00238</strain>
    </source>
</reference>
<accession>A0ABS0TYR7</accession>
<protein>
    <submittedName>
        <fullName evidence="2">Uncharacterized protein</fullName>
    </submittedName>
</protein>
<evidence type="ECO:0000313" key="3">
    <source>
        <dbReference type="Proteomes" id="UP000639004"/>
    </source>
</evidence>
<keyword evidence="3" id="KW-1185">Reference proteome</keyword>
<organism evidence="2 3">
    <name type="scientific">Serratia proteamaculans</name>
    <dbReference type="NCBI Taxonomy" id="28151"/>
    <lineage>
        <taxon>Bacteria</taxon>
        <taxon>Pseudomonadati</taxon>
        <taxon>Pseudomonadota</taxon>
        <taxon>Gammaproteobacteria</taxon>
        <taxon>Enterobacterales</taxon>
        <taxon>Yersiniaceae</taxon>
        <taxon>Serratia</taxon>
    </lineage>
</organism>
<name>A0ABS0TYR7_SERPR</name>
<evidence type="ECO:0000313" key="2">
    <source>
        <dbReference type="EMBL" id="MBI6182426.1"/>
    </source>
</evidence>
<proteinExistence type="predicted"/>
<dbReference type="Proteomes" id="UP000639004">
    <property type="component" value="Unassembled WGS sequence"/>
</dbReference>
<feature type="chain" id="PRO_5045485456" evidence="1">
    <location>
        <begin position="20"/>
        <end position="161"/>
    </location>
</feature>
<comment type="caution">
    <text evidence="2">The sequence shown here is derived from an EMBL/GenBank/DDBJ whole genome shotgun (WGS) entry which is preliminary data.</text>
</comment>
<keyword evidence="1" id="KW-0732">Signal</keyword>
<feature type="signal peptide" evidence="1">
    <location>
        <begin position="1"/>
        <end position="19"/>
    </location>
</feature>
<sequence>MKRKFIVLLLISFSSVSFASNSHLPPMTKQCRLANAEMNESGKLMLEIQQRWMNDKDKFQNSGIDEVEFMTWRKEKFNQKFASIRDRYSLKNPNDYKLQANAPIRKSNNATLQLHNLVNALQSYSTDKNLELLRETWPEIYKKMMADGAEFDKLCGTKQFS</sequence>
<dbReference type="RefSeq" id="WP_198642472.1">
    <property type="nucleotide sequence ID" value="NZ_JAEHSL010000018.1"/>
</dbReference>
<dbReference type="EMBL" id="JAEHSL010000018">
    <property type="protein sequence ID" value="MBI6182426.1"/>
    <property type="molecule type" value="Genomic_DNA"/>
</dbReference>